<evidence type="ECO:0000313" key="2">
    <source>
        <dbReference type="Proteomes" id="UP000005741"/>
    </source>
</evidence>
<accession>H1Z3U2</accession>
<evidence type="ECO:0000313" key="1">
    <source>
        <dbReference type="EMBL" id="EHQ36564.1"/>
    </source>
</evidence>
<name>H1Z3U2_9EURY</name>
<dbReference type="STRING" id="937775.Metlim_2520"/>
<dbReference type="HOGENOM" id="CLU_159743_1_1_2"/>
<proteinExistence type="predicted"/>
<dbReference type="Proteomes" id="UP000005741">
    <property type="component" value="Chromosome"/>
</dbReference>
<dbReference type="AlphaFoldDB" id="H1Z3U2"/>
<gene>
    <name evidence="1" type="ORF">Metlim_2520</name>
</gene>
<reference evidence="1 2" key="1">
    <citation type="submission" date="2011-10" db="EMBL/GenBank/DDBJ databases">
        <title>The Improved High-Quality Draft genome of Methanoplanus limicola DSM 2279.</title>
        <authorList>
            <consortium name="US DOE Joint Genome Institute (JGI-PGF)"/>
            <person name="Lucas S."/>
            <person name="Copeland A."/>
            <person name="Lapidus A."/>
            <person name="Glavina del Rio T."/>
            <person name="Dalin E."/>
            <person name="Tice H."/>
            <person name="Bruce D."/>
            <person name="Goodwin L."/>
            <person name="Pitluck S."/>
            <person name="Peters L."/>
            <person name="Mikhailova N."/>
            <person name="Lu M."/>
            <person name="Kyrpides N."/>
            <person name="Mavromatis K."/>
            <person name="Ivanova N."/>
            <person name="Markowitz V."/>
            <person name="Cheng J.-F."/>
            <person name="Hugenholtz P."/>
            <person name="Woyke T."/>
            <person name="Wu D."/>
            <person name="Wirth R."/>
            <person name="Brambilla E.-M."/>
            <person name="Klenk H.-P."/>
            <person name="Eisen J.A."/>
        </authorList>
    </citation>
    <scope>NUCLEOTIDE SEQUENCE [LARGE SCALE GENOMIC DNA]</scope>
    <source>
        <strain evidence="1 2">DSM 2279</strain>
    </source>
</reference>
<organism evidence="1 2">
    <name type="scientific">Methanoplanus limicola DSM 2279</name>
    <dbReference type="NCBI Taxonomy" id="937775"/>
    <lineage>
        <taxon>Archaea</taxon>
        <taxon>Methanobacteriati</taxon>
        <taxon>Methanobacteriota</taxon>
        <taxon>Stenosarchaea group</taxon>
        <taxon>Methanomicrobia</taxon>
        <taxon>Methanomicrobiales</taxon>
        <taxon>Methanomicrobiaceae</taxon>
        <taxon>Methanoplanus</taxon>
    </lineage>
</organism>
<dbReference type="InParanoid" id="H1Z3U2"/>
<protein>
    <submittedName>
        <fullName evidence="1">Uncharacterized protein</fullName>
    </submittedName>
</protein>
<sequence length="91" mass="10843">MTTTANRADHSPRLDTILMVEEFIKENSGEYKKTELWNNLPKKMMYQTFMKIIDYLISSNKIGADAEGYIIWIYNPELYKKYAAREDLRIR</sequence>
<dbReference type="OrthoDB" id="116925at2157"/>
<dbReference type="EMBL" id="CM001436">
    <property type="protein sequence ID" value="EHQ36564.1"/>
    <property type="molecule type" value="Genomic_DNA"/>
</dbReference>
<keyword evidence="2" id="KW-1185">Reference proteome</keyword>